<evidence type="ECO:0000313" key="3">
    <source>
        <dbReference type="Proteomes" id="UP000078387"/>
    </source>
</evidence>
<feature type="signal peptide" evidence="1">
    <location>
        <begin position="1"/>
        <end position="15"/>
    </location>
</feature>
<reference evidence="2 3" key="1">
    <citation type="submission" date="2016-05" db="EMBL/GenBank/DDBJ databases">
        <title>First whole genome sequencing of Entamoeba histolytica HM1:IMSS-clone-6.</title>
        <authorList>
            <person name="Mukherjee Avik.K."/>
            <person name="Izumyama S."/>
            <person name="Nakada-Tsukui K."/>
            <person name="Nozaki T."/>
        </authorList>
    </citation>
    <scope>NUCLEOTIDE SEQUENCE [LARGE SCALE GENOMIC DNA]</scope>
    <source>
        <strain evidence="2 3">HM1:IMSS clone 6</strain>
    </source>
</reference>
<protein>
    <recommendedName>
        <fullName evidence="4">Axoneme associated protein</fullName>
    </recommendedName>
</protein>
<dbReference type="VEuPathDB" id="AmoebaDB:KM1_003680"/>
<sequence length="155" mass="17606">MKAFIVILIALCVSADVSVSGNWVKGLYEAKQQLSLLDTKYEEILDVERQIHDKIDHAQLDYENALPSAKSEIAEKMSEMKSQIVSLHARKTRIIGVMKKILNKFPAEYKERLIREVHLEQRFNPVDDLLTSTLKMSSKKAVKKAVKKALKAALL</sequence>
<dbReference type="VEuPathDB" id="AmoebaDB:EHI_117850"/>
<accession>A0A5K1VFK0</accession>
<name>A0A5K1VFK0_ENTHI</name>
<evidence type="ECO:0000313" key="2">
    <source>
        <dbReference type="EMBL" id="GAT94036.1"/>
    </source>
</evidence>
<feature type="chain" id="PRO_5023920784" description="Axoneme associated protein" evidence="1">
    <location>
        <begin position="16"/>
        <end position="155"/>
    </location>
</feature>
<gene>
    <name evidence="2" type="ORF">CL6EHI_117850</name>
</gene>
<dbReference type="EMBL" id="BDEQ01000001">
    <property type="protein sequence ID" value="GAT94036.1"/>
    <property type="molecule type" value="Genomic_DNA"/>
</dbReference>
<dbReference type="AlphaFoldDB" id="A0A5K1VFK0"/>
<dbReference type="OMA" id="ARHIHNV"/>
<dbReference type="VEuPathDB" id="AmoebaDB:EHI8A_020710"/>
<evidence type="ECO:0008006" key="4">
    <source>
        <dbReference type="Google" id="ProtNLM"/>
    </source>
</evidence>
<evidence type="ECO:0000256" key="1">
    <source>
        <dbReference type="SAM" id="SignalP"/>
    </source>
</evidence>
<proteinExistence type="predicted"/>
<dbReference type="Proteomes" id="UP000078387">
    <property type="component" value="Unassembled WGS sequence"/>
</dbReference>
<dbReference type="VEuPathDB" id="AmoebaDB:EHI7A_000580"/>
<comment type="caution">
    <text evidence="2">The sequence shown here is derived from an EMBL/GenBank/DDBJ whole genome shotgun (WGS) entry which is preliminary data.</text>
</comment>
<keyword evidence="1" id="KW-0732">Signal</keyword>
<organism evidence="2 3">
    <name type="scientific">Entamoeba histolytica</name>
    <dbReference type="NCBI Taxonomy" id="5759"/>
    <lineage>
        <taxon>Eukaryota</taxon>
        <taxon>Amoebozoa</taxon>
        <taxon>Evosea</taxon>
        <taxon>Archamoebae</taxon>
        <taxon>Mastigamoebida</taxon>
        <taxon>Entamoebidae</taxon>
        <taxon>Entamoeba</taxon>
    </lineage>
</organism>
<dbReference type="VEuPathDB" id="AmoebaDB:EHI5A_002710"/>